<evidence type="ECO:0000313" key="12">
    <source>
        <dbReference type="EMBL" id="MBI2096639.1"/>
    </source>
</evidence>
<dbReference type="GO" id="GO:0008360">
    <property type="term" value="P:regulation of cell shape"/>
    <property type="evidence" value="ECO:0007669"/>
    <property type="project" value="UniProtKB-KW"/>
</dbReference>
<dbReference type="GO" id="GO:0006508">
    <property type="term" value="P:proteolysis"/>
    <property type="evidence" value="ECO:0007669"/>
    <property type="project" value="InterPro"/>
</dbReference>
<dbReference type="PRINTS" id="PR00725">
    <property type="entry name" value="DADACBPTASE1"/>
</dbReference>
<evidence type="ECO:0000256" key="1">
    <source>
        <dbReference type="ARBA" id="ARBA00007164"/>
    </source>
</evidence>
<reference evidence="12" key="1">
    <citation type="submission" date="2020-07" db="EMBL/GenBank/DDBJ databases">
        <title>Huge and variable diversity of episymbiotic CPR bacteria and DPANN archaea in groundwater ecosystems.</title>
        <authorList>
            <person name="He C.Y."/>
            <person name="Keren R."/>
            <person name="Whittaker M."/>
            <person name="Farag I.F."/>
            <person name="Doudna J."/>
            <person name="Cate J.H.D."/>
            <person name="Banfield J.F."/>
        </authorList>
    </citation>
    <scope>NUCLEOTIDE SEQUENCE</scope>
    <source>
        <strain evidence="12">NC_groundwater_193_Ag_S-0.1um_51_7</strain>
    </source>
</reference>
<dbReference type="PANTHER" id="PTHR21581:SF6">
    <property type="entry name" value="TRAFFICKING PROTEIN PARTICLE COMPLEX SUBUNIT 12"/>
    <property type="match status" value="1"/>
</dbReference>
<dbReference type="InterPro" id="IPR012338">
    <property type="entry name" value="Beta-lactam/transpept-like"/>
</dbReference>
<feature type="active site" evidence="7">
    <location>
        <position position="142"/>
    </location>
</feature>
<evidence type="ECO:0000259" key="11">
    <source>
        <dbReference type="Pfam" id="PF00768"/>
    </source>
</evidence>
<feature type="active site" description="Acyl-ester intermediate" evidence="7">
    <location>
        <position position="88"/>
    </location>
</feature>
<dbReference type="Pfam" id="PF00768">
    <property type="entry name" value="Peptidase_S11"/>
    <property type="match status" value="1"/>
</dbReference>
<keyword evidence="10" id="KW-0472">Membrane</keyword>
<dbReference type="Proteomes" id="UP000724148">
    <property type="component" value="Unassembled WGS sequence"/>
</dbReference>
<comment type="similarity">
    <text evidence="1 9">Belongs to the peptidase S11 family.</text>
</comment>
<name>A0A931WMU8_9BACT</name>
<feature type="transmembrane region" description="Helical" evidence="10">
    <location>
        <begin position="6"/>
        <end position="25"/>
    </location>
</feature>
<dbReference type="SUPFAM" id="SSF56601">
    <property type="entry name" value="beta-lactamase/transpeptidase-like"/>
    <property type="match status" value="1"/>
</dbReference>
<accession>A0A931WMU8</accession>
<keyword evidence="4" id="KW-0133">Cell shape</keyword>
<protein>
    <submittedName>
        <fullName evidence="12">D-alanyl-D-alanine carboxypeptidase</fullName>
    </submittedName>
</protein>
<dbReference type="InterPro" id="IPR018044">
    <property type="entry name" value="Peptidase_S11"/>
</dbReference>
<evidence type="ECO:0000256" key="5">
    <source>
        <dbReference type="ARBA" id="ARBA00022984"/>
    </source>
</evidence>
<evidence type="ECO:0000256" key="8">
    <source>
        <dbReference type="PIRSR" id="PIRSR618044-2"/>
    </source>
</evidence>
<dbReference type="PANTHER" id="PTHR21581">
    <property type="entry name" value="D-ALANYL-D-ALANINE CARBOXYPEPTIDASE"/>
    <property type="match status" value="1"/>
</dbReference>
<dbReference type="AlphaFoldDB" id="A0A931WMU8"/>
<dbReference type="GO" id="GO:0071555">
    <property type="term" value="P:cell wall organization"/>
    <property type="evidence" value="ECO:0007669"/>
    <property type="project" value="UniProtKB-KW"/>
</dbReference>
<sequence>MSLGRIASSIIVFAISLLGTSVLIVRESQSLQQAAVATAVKISPHYAAGISLPAINTDGVKAESFIITTASEVVLKRQNAAARVPMASLTKIMTALILEERGENAVILLSDLAKRALPKQSSLAAGETITQETAKTLLLVESDNDVAEAIAAAIGPLLNPGLAPREAFIQGMNQKALPLGMANTHFENPTGLDGAAHYSTAADLAKLLAYIDRRYPNFWDGTATPPSHIQTLSGKSYKIKSSSLLVSYPGLLGIKTGLTDEALGALAIKYRLTEFPEDIYIILLRSPDRFRDGETLLNATRRAFQSAPK</sequence>
<evidence type="ECO:0000256" key="7">
    <source>
        <dbReference type="PIRSR" id="PIRSR618044-1"/>
    </source>
</evidence>
<evidence type="ECO:0000256" key="10">
    <source>
        <dbReference type="SAM" id="Phobius"/>
    </source>
</evidence>
<evidence type="ECO:0000256" key="9">
    <source>
        <dbReference type="RuleBase" id="RU004016"/>
    </source>
</evidence>
<feature type="binding site" evidence="8">
    <location>
        <position position="255"/>
    </location>
    <ligand>
        <name>substrate</name>
    </ligand>
</feature>
<comment type="caution">
    <text evidence="12">The sequence shown here is derived from an EMBL/GenBank/DDBJ whole genome shotgun (WGS) entry which is preliminary data.</text>
</comment>
<evidence type="ECO:0000256" key="4">
    <source>
        <dbReference type="ARBA" id="ARBA00022960"/>
    </source>
</evidence>
<gene>
    <name evidence="12" type="ORF">HYT40_00560</name>
</gene>
<proteinExistence type="inferred from homology"/>
<keyword evidence="3" id="KW-0378">Hydrolase</keyword>
<keyword evidence="12" id="KW-0121">Carboxypeptidase</keyword>
<keyword evidence="10" id="KW-0812">Transmembrane</keyword>
<evidence type="ECO:0000256" key="6">
    <source>
        <dbReference type="ARBA" id="ARBA00023316"/>
    </source>
</evidence>
<dbReference type="EMBL" id="JACOZA010000008">
    <property type="protein sequence ID" value="MBI2096639.1"/>
    <property type="molecule type" value="Genomic_DNA"/>
</dbReference>
<feature type="domain" description="Peptidase S11 D-alanyl-D-alanine carboxypeptidase A N-terminal" evidence="11">
    <location>
        <begin position="59"/>
        <end position="264"/>
    </location>
</feature>
<keyword evidence="6" id="KW-0961">Cell wall biogenesis/degradation</keyword>
<dbReference type="Gene3D" id="3.40.710.10">
    <property type="entry name" value="DD-peptidase/beta-lactamase superfamily"/>
    <property type="match status" value="1"/>
</dbReference>
<keyword evidence="12" id="KW-0645">Protease</keyword>
<evidence type="ECO:0000256" key="3">
    <source>
        <dbReference type="ARBA" id="ARBA00022801"/>
    </source>
</evidence>
<keyword evidence="2" id="KW-0732">Signal</keyword>
<keyword evidence="10" id="KW-1133">Transmembrane helix</keyword>
<organism evidence="12 13">
    <name type="scientific">Candidatus Sungiibacteriota bacterium</name>
    <dbReference type="NCBI Taxonomy" id="2750080"/>
    <lineage>
        <taxon>Bacteria</taxon>
        <taxon>Candidatus Sungiibacteriota</taxon>
    </lineage>
</organism>
<evidence type="ECO:0000313" key="13">
    <source>
        <dbReference type="Proteomes" id="UP000724148"/>
    </source>
</evidence>
<feature type="active site" description="Proton acceptor" evidence="7">
    <location>
        <position position="91"/>
    </location>
</feature>
<dbReference type="InterPro" id="IPR001967">
    <property type="entry name" value="Peptidase_S11_N"/>
</dbReference>
<keyword evidence="5" id="KW-0573">Peptidoglycan synthesis</keyword>
<dbReference type="GO" id="GO:0009002">
    <property type="term" value="F:serine-type D-Ala-D-Ala carboxypeptidase activity"/>
    <property type="evidence" value="ECO:0007669"/>
    <property type="project" value="InterPro"/>
</dbReference>
<evidence type="ECO:0000256" key="2">
    <source>
        <dbReference type="ARBA" id="ARBA00022729"/>
    </source>
</evidence>
<dbReference type="GO" id="GO:0009252">
    <property type="term" value="P:peptidoglycan biosynthetic process"/>
    <property type="evidence" value="ECO:0007669"/>
    <property type="project" value="UniProtKB-KW"/>
</dbReference>